<dbReference type="AlphaFoldDB" id="A0A9N9HBU0"/>
<feature type="non-terminal residue" evidence="1">
    <location>
        <position position="129"/>
    </location>
</feature>
<organism evidence="1 2">
    <name type="scientific">Acaulospora morrowiae</name>
    <dbReference type="NCBI Taxonomy" id="94023"/>
    <lineage>
        <taxon>Eukaryota</taxon>
        <taxon>Fungi</taxon>
        <taxon>Fungi incertae sedis</taxon>
        <taxon>Mucoromycota</taxon>
        <taxon>Glomeromycotina</taxon>
        <taxon>Glomeromycetes</taxon>
        <taxon>Diversisporales</taxon>
        <taxon>Acaulosporaceae</taxon>
        <taxon>Acaulospora</taxon>
    </lineage>
</organism>
<protein>
    <submittedName>
        <fullName evidence="1">13262_t:CDS:1</fullName>
    </submittedName>
</protein>
<dbReference type="EMBL" id="CAJVPV010012787">
    <property type="protein sequence ID" value="CAG8672537.1"/>
    <property type="molecule type" value="Genomic_DNA"/>
</dbReference>
<accession>A0A9N9HBU0</accession>
<evidence type="ECO:0000313" key="2">
    <source>
        <dbReference type="Proteomes" id="UP000789342"/>
    </source>
</evidence>
<comment type="caution">
    <text evidence="1">The sequence shown here is derived from an EMBL/GenBank/DDBJ whole genome shotgun (WGS) entry which is preliminary data.</text>
</comment>
<dbReference type="Proteomes" id="UP000789342">
    <property type="component" value="Unassembled WGS sequence"/>
</dbReference>
<keyword evidence="2" id="KW-1185">Reference proteome</keyword>
<evidence type="ECO:0000313" key="1">
    <source>
        <dbReference type="EMBL" id="CAG8672537.1"/>
    </source>
</evidence>
<reference evidence="1" key="1">
    <citation type="submission" date="2021-06" db="EMBL/GenBank/DDBJ databases">
        <authorList>
            <person name="Kallberg Y."/>
            <person name="Tangrot J."/>
            <person name="Rosling A."/>
        </authorList>
    </citation>
    <scope>NUCLEOTIDE SEQUENCE</scope>
    <source>
        <strain evidence="1">CL551</strain>
    </source>
</reference>
<sequence>YTLALTETKPLYKVEVISPKAGDAFKRGQPITLKLNTDAPQGPQILELYCELIEVMDLSPRAPQELVVGILNREITGGPAEYQVVTDQEGPNTISRSGNHTLRLRELINSGTSDSTIFQTLDIPIVINP</sequence>
<name>A0A9N9HBU0_9GLOM</name>
<gene>
    <name evidence="1" type="ORF">AMORRO_LOCUS10882</name>
</gene>
<dbReference type="OrthoDB" id="2400185at2759"/>
<proteinExistence type="predicted"/>